<dbReference type="InterPro" id="IPR024717">
    <property type="entry name" value="NapC/NirT/NrfH"/>
</dbReference>
<keyword evidence="6" id="KW-0812">Transmembrane</keyword>
<comment type="similarity">
    <text evidence="2">Belongs to the NapC/NirT/NrfH family.</text>
</comment>
<evidence type="ECO:0000256" key="11">
    <source>
        <dbReference type="ARBA" id="ARBA00023136"/>
    </source>
</evidence>
<feature type="binding site" description="covalent" evidence="13">
    <location>
        <position position="155"/>
    </location>
    <ligand>
        <name>heme</name>
        <dbReference type="ChEBI" id="CHEBI:30413"/>
        <label>4</label>
    </ligand>
</feature>
<keyword evidence="3 12" id="KW-0813">Transport</keyword>
<dbReference type="InterPro" id="IPR051174">
    <property type="entry name" value="Cytochrome_c-type_ET"/>
</dbReference>
<feature type="binding site" description="axial binding residue" evidence="14">
    <location>
        <position position="123"/>
    </location>
    <ligand>
        <name>heme</name>
        <dbReference type="ChEBI" id="CHEBI:30413"/>
        <label>3</label>
    </ligand>
    <ligandPart>
        <name>Fe</name>
        <dbReference type="ChEBI" id="CHEBI:18248"/>
    </ligandPart>
</feature>
<feature type="binding site" description="covalent" evidence="13">
    <location>
        <position position="65"/>
    </location>
    <ligand>
        <name>heme</name>
        <dbReference type="ChEBI" id="CHEBI:30413"/>
        <label>2</label>
    </ligand>
</feature>
<feature type="binding site" description="axial binding residue" evidence="14">
    <location>
        <position position="89"/>
    </location>
    <ligand>
        <name>heme</name>
        <dbReference type="ChEBI" id="CHEBI:30413"/>
        <label>1</label>
    </ligand>
    <ligandPart>
        <name>Fe</name>
        <dbReference type="ChEBI" id="CHEBI:18248"/>
    </ligandPart>
</feature>
<feature type="domain" description="NapC/NirT cytochrome c N-terminal" evidence="15">
    <location>
        <begin position="3"/>
        <end position="162"/>
    </location>
</feature>
<keyword evidence="5 12" id="KW-0349">Heme</keyword>
<dbReference type="InterPro" id="IPR005126">
    <property type="entry name" value="NapC/NirT_cyt_c_N"/>
</dbReference>
<dbReference type="OrthoDB" id="9782159at2"/>
<dbReference type="PANTHER" id="PTHR30333:SF1">
    <property type="entry name" value="CYTOCHROME C-TYPE PROTEIN NAPC"/>
    <property type="match status" value="1"/>
</dbReference>
<dbReference type="AlphaFoldDB" id="A0A4Q9JSD8"/>
<evidence type="ECO:0000256" key="8">
    <source>
        <dbReference type="ARBA" id="ARBA00022982"/>
    </source>
</evidence>
<feature type="binding site" description="covalent" evidence="13">
    <location>
        <position position="119"/>
    </location>
    <ligand>
        <name>heme</name>
        <dbReference type="ChEBI" id="CHEBI:30413"/>
        <label>3</label>
    </ligand>
</feature>
<evidence type="ECO:0000259" key="15">
    <source>
        <dbReference type="Pfam" id="PF03264"/>
    </source>
</evidence>
<dbReference type="GO" id="GO:0019333">
    <property type="term" value="P:denitrification pathway"/>
    <property type="evidence" value="ECO:0007669"/>
    <property type="project" value="InterPro"/>
</dbReference>
<evidence type="ECO:0000256" key="10">
    <source>
        <dbReference type="ARBA" id="ARBA00023004"/>
    </source>
</evidence>
<dbReference type="PIRSF" id="PIRSF000013">
    <property type="entry name" value="4_hem_cytochrm_NapC"/>
    <property type="match status" value="1"/>
</dbReference>
<evidence type="ECO:0000313" key="17">
    <source>
        <dbReference type="Proteomes" id="UP000292583"/>
    </source>
</evidence>
<feature type="binding site" description="covalent" evidence="13">
    <location>
        <position position="35"/>
    </location>
    <ligand>
        <name>heme</name>
        <dbReference type="ChEBI" id="CHEBI:30413"/>
        <label>1</label>
    </ligand>
</feature>
<feature type="binding site" description="axial binding residue" evidence="14">
    <location>
        <position position="41"/>
    </location>
    <ligand>
        <name>heme</name>
        <dbReference type="ChEBI" id="CHEBI:30413"/>
        <label>1</label>
    </ligand>
    <ligandPart>
        <name>Fe</name>
        <dbReference type="ChEBI" id="CHEBI:18248"/>
    </ligandPart>
</feature>
<dbReference type="Pfam" id="PF03264">
    <property type="entry name" value="Cytochrom_NNT"/>
    <property type="match status" value="1"/>
</dbReference>
<evidence type="ECO:0000256" key="13">
    <source>
        <dbReference type="PIRSR" id="PIRSR000013-1"/>
    </source>
</evidence>
<feature type="binding site" description="covalent" evidence="13">
    <location>
        <position position="38"/>
    </location>
    <ligand>
        <name>heme</name>
        <dbReference type="ChEBI" id="CHEBI:30413"/>
        <label>1</label>
    </ligand>
</feature>
<evidence type="ECO:0000256" key="5">
    <source>
        <dbReference type="ARBA" id="ARBA00022617"/>
    </source>
</evidence>
<comment type="cofactor">
    <cofactor evidence="13">
        <name>heme</name>
        <dbReference type="ChEBI" id="CHEBI:30413"/>
    </cofactor>
    <text evidence="13">Binds 4 heme groups per subunit.</text>
</comment>
<organism evidence="16 17">
    <name type="scientific">Campylobacter novaezeelandiae</name>
    <dbReference type="NCBI Taxonomy" id="2267891"/>
    <lineage>
        <taxon>Bacteria</taxon>
        <taxon>Pseudomonadati</taxon>
        <taxon>Campylobacterota</taxon>
        <taxon>Epsilonproteobacteria</taxon>
        <taxon>Campylobacterales</taxon>
        <taxon>Campylobacteraceae</taxon>
        <taxon>Campylobacter</taxon>
    </lineage>
</organism>
<feature type="binding site" description="axial binding residue" evidence="14">
    <location>
        <position position="156"/>
    </location>
    <ligand>
        <name>heme</name>
        <dbReference type="ChEBI" id="CHEBI:30413"/>
        <label>4</label>
    </ligand>
    <ligandPart>
        <name>Fe</name>
        <dbReference type="ChEBI" id="CHEBI:18248"/>
    </ligandPart>
</feature>
<comment type="PTM">
    <text evidence="12">Binds 4 heme groups per subunit.</text>
</comment>
<keyword evidence="11" id="KW-0472">Membrane</keyword>
<dbReference type="Gene3D" id="1.10.3820.10">
    <property type="entry name" value="Di-heme elbow motif domain"/>
    <property type="match status" value="1"/>
</dbReference>
<evidence type="ECO:0000256" key="7">
    <source>
        <dbReference type="ARBA" id="ARBA00022723"/>
    </source>
</evidence>
<dbReference type="InterPro" id="IPR038266">
    <property type="entry name" value="NapC/NirT_cytc_sf"/>
</dbReference>
<dbReference type="PANTHER" id="PTHR30333">
    <property type="entry name" value="CYTOCHROME C-TYPE PROTEIN"/>
    <property type="match status" value="1"/>
</dbReference>
<protein>
    <recommendedName>
        <fullName evidence="12">Cytochrome c-type protein</fullName>
    </recommendedName>
</protein>
<feature type="binding site" description="axial binding residue" evidence="14">
    <location>
        <position position="69"/>
    </location>
    <ligand>
        <name>heme</name>
        <dbReference type="ChEBI" id="CHEBI:30413"/>
        <label>2</label>
    </ligand>
    <ligandPart>
        <name>Fe</name>
        <dbReference type="ChEBI" id="CHEBI:18248"/>
    </ligandPart>
</feature>
<dbReference type="GO" id="GO:0020037">
    <property type="term" value="F:heme binding"/>
    <property type="evidence" value="ECO:0007669"/>
    <property type="project" value="InterPro"/>
</dbReference>
<proteinExistence type="inferred from homology"/>
<evidence type="ECO:0000256" key="12">
    <source>
        <dbReference type="PIRNR" id="PIRNR000013"/>
    </source>
</evidence>
<dbReference type="GO" id="GO:0046872">
    <property type="term" value="F:metal ion binding"/>
    <property type="evidence" value="ECO:0007669"/>
    <property type="project" value="UniProtKB-KW"/>
</dbReference>
<evidence type="ECO:0000256" key="4">
    <source>
        <dbReference type="ARBA" id="ARBA00022475"/>
    </source>
</evidence>
<accession>A0A4Q9JSD8</accession>
<keyword evidence="8 12" id="KW-0249">Electron transport</keyword>
<evidence type="ECO:0000256" key="14">
    <source>
        <dbReference type="PIRSR" id="PIRSR000013-2"/>
    </source>
</evidence>
<evidence type="ECO:0000256" key="9">
    <source>
        <dbReference type="ARBA" id="ARBA00022989"/>
    </source>
</evidence>
<feature type="binding site" description="covalent" evidence="13">
    <location>
        <position position="122"/>
    </location>
    <ligand>
        <name>heme</name>
        <dbReference type="ChEBI" id="CHEBI:30413"/>
        <label>3</label>
    </ligand>
</feature>
<evidence type="ECO:0000256" key="6">
    <source>
        <dbReference type="ARBA" id="ARBA00022692"/>
    </source>
</evidence>
<keyword evidence="9" id="KW-1133">Transmembrane helix</keyword>
<comment type="caution">
    <text evidence="16">The sequence shown here is derived from an EMBL/GenBank/DDBJ whole genome shotgun (WGS) entry which is preliminary data.</text>
</comment>
<evidence type="ECO:0000256" key="3">
    <source>
        <dbReference type="ARBA" id="ARBA00022448"/>
    </source>
</evidence>
<dbReference type="RefSeq" id="WP_131186963.1">
    <property type="nucleotide sequence ID" value="NZ_QPGR01000027.1"/>
</dbReference>
<sequence>MKKIIFLVFCGFLIGLITIFFAQKMIKITGDLPFCGACHVMEPMENSYLKDVHSGIGSSGIKAACVDCHLPHDNLINYLTTKIHNGVKEVFITAINHDENINWLEKLENRKKFVYDSGCLNCHSNIKDNLLASTKQNLMHKKYFDSNQTLSCVSCHKHVGHKGIRGELNQFDAQKYPLFK</sequence>
<feature type="binding site" description="covalent" evidence="13">
    <location>
        <position position="152"/>
    </location>
    <ligand>
        <name>heme</name>
        <dbReference type="ChEBI" id="CHEBI:30413"/>
        <label>4</label>
    </ligand>
</feature>
<dbReference type="GO" id="GO:0009055">
    <property type="term" value="F:electron transfer activity"/>
    <property type="evidence" value="ECO:0007669"/>
    <property type="project" value="TreeGrafter"/>
</dbReference>
<dbReference type="GO" id="GO:0005886">
    <property type="term" value="C:plasma membrane"/>
    <property type="evidence" value="ECO:0007669"/>
    <property type="project" value="UniProtKB-SubCell"/>
</dbReference>
<comment type="subcellular location">
    <subcellularLocation>
        <location evidence="1">Cell membrane</location>
        <topology evidence="1">Single-pass membrane protein</topology>
    </subcellularLocation>
</comment>
<gene>
    <name evidence="16" type="ORF">DU473_08100</name>
</gene>
<feature type="binding site" description="covalent" evidence="13">
    <location>
        <position position="68"/>
    </location>
    <ligand>
        <name>heme</name>
        <dbReference type="ChEBI" id="CHEBI:30413"/>
        <label>2</label>
    </ligand>
</feature>
<keyword evidence="7 12" id="KW-0479">Metal-binding</keyword>
<dbReference type="SUPFAM" id="SSF48695">
    <property type="entry name" value="Multiheme cytochromes"/>
    <property type="match status" value="1"/>
</dbReference>
<evidence type="ECO:0000256" key="1">
    <source>
        <dbReference type="ARBA" id="ARBA00004162"/>
    </source>
</evidence>
<evidence type="ECO:0000313" key="16">
    <source>
        <dbReference type="EMBL" id="TBR78446.1"/>
    </source>
</evidence>
<dbReference type="EMBL" id="QPGR01000027">
    <property type="protein sequence ID" value="TBR78446.1"/>
    <property type="molecule type" value="Genomic_DNA"/>
</dbReference>
<keyword evidence="10 12" id="KW-0408">Iron</keyword>
<feature type="binding site" description="axial binding residue" evidence="14">
    <location>
        <position position="161"/>
    </location>
    <ligand>
        <name>heme</name>
        <dbReference type="ChEBI" id="CHEBI:30413"/>
        <label>2</label>
    </ligand>
    <ligandPart>
        <name>Fe</name>
        <dbReference type="ChEBI" id="CHEBI:18248"/>
    </ligandPart>
</feature>
<reference evidence="16 17" key="1">
    <citation type="submission" date="2018-07" db="EMBL/GenBank/DDBJ databases">
        <title>Campylobacter zealandensis sp. nov., isolated from birds and water in New Zealand.</title>
        <authorList>
            <person name="Wilkinson D.A."/>
            <person name="Biggs P.J."/>
            <person name="French N.P."/>
            <person name="Midwinter A.C."/>
        </authorList>
    </citation>
    <scope>NUCLEOTIDE SEQUENCE [LARGE SCALE GENOMIC DNA]</scope>
    <source>
        <strain evidence="16 17">B423b</strain>
    </source>
</reference>
<keyword evidence="17" id="KW-1185">Reference proteome</keyword>
<name>A0A4Q9JSD8_9BACT</name>
<dbReference type="InterPro" id="IPR036280">
    <property type="entry name" value="Multihaem_cyt_sf"/>
</dbReference>
<dbReference type="Proteomes" id="UP000292583">
    <property type="component" value="Unassembled WGS sequence"/>
</dbReference>
<keyword evidence="4" id="KW-1003">Cell membrane</keyword>
<dbReference type="GO" id="GO:0009061">
    <property type="term" value="P:anaerobic respiration"/>
    <property type="evidence" value="ECO:0007669"/>
    <property type="project" value="TreeGrafter"/>
</dbReference>
<evidence type="ECO:0000256" key="2">
    <source>
        <dbReference type="ARBA" id="ARBA00007395"/>
    </source>
</evidence>